<dbReference type="InterPro" id="IPR024924">
    <property type="entry name" value="7-CO-7-deazaguanine_synth-like"/>
</dbReference>
<accession>A0A0N9I2J1</accession>
<comment type="pathway">
    <text evidence="8">Purine metabolism; 7-cyano-7-deazaguanine biosynthesis.</text>
</comment>
<name>A0A0N9I2J1_9PSEU</name>
<dbReference type="GO" id="GO:0051539">
    <property type="term" value="F:4 iron, 4 sulfur cluster binding"/>
    <property type="evidence" value="ECO:0007669"/>
    <property type="project" value="UniProtKB-UniRule"/>
</dbReference>
<comment type="similarity">
    <text evidence="8">Belongs to the radical SAM superfamily. 7-carboxy-7-deazaguanine synthase family.</text>
</comment>
<dbReference type="Proteomes" id="UP000063699">
    <property type="component" value="Chromosome"/>
</dbReference>
<evidence type="ECO:0000256" key="6">
    <source>
        <dbReference type="ARBA" id="ARBA00023014"/>
    </source>
</evidence>
<dbReference type="STRING" id="860235.AOZ06_26040"/>
<comment type="cofactor">
    <cofactor evidence="8">
        <name>S-adenosyl-L-methionine</name>
        <dbReference type="ChEBI" id="CHEBI:59789"/>
    </cofactor>
    <text evidence="8">Binds 1 S-adenosyl-L-methionine per subunit.</text>
</comment>
<keyword evidence="3 8" id="KW-0479">Metal-binding</keyword>
<feature type="binding site" evidence="8">
    <location>
        <position position="47"/>
    </location>
    <ligand>
        <name>[4Fe-4S] cluster</name>
        <dbReference type="ChEBI" id="CHEBI:49883"/>
        <note>4Fe-4S-S-AdoMet</note>
    </ligand>
</feature>
<dbReference type="PROSITE" id="PS51918">
    <property type="entry name" value="RADICAL_SAM"/>
    <property type="match status" value="1"/>
</dbReference>
<dbReference type="InterPro" id="IPR013785">
    <property type="entry name" value="Aldolase_TIM"/>
</dbReference>
<evidence type="ECO:0000256" key="1">
    <source>
        <dbReference type="ARBA" id="ARBA00022485"/>
    </source>
</evidence>
<evidence type="ECO:0000256" key="3">
    <source>
        <dbReference type="ARBA" id="ARBA00022723"/>
    </source>
</evidence>
<evidence type="ECO:0000256" key="4">
    <source>
        <dbReference type="ARBA" id="ARBA00022842"/>
    </source>
</evidence>
<keyword evidence="11" id="KW-1185">Reference proteome</keyword>
<feature type="binding site" evidence="8">
    <location>
        <begin position="150"/>
        <end position="152"/>
    </location>
    <ligand>
        <name>S-adenosyl-L-methionine</name>
        <dbReference type="ChEBI" id="CHEBI:59789"/>
    </ligand>
</feature>
<comment type="caution">
    <text evidence="8">Lacks conserved residue(s) required for the propagation of feature annotation.</text>
</comment>
<comment type="catalytic activity">
    <reaction evidence="8">
        <text>6-carboxy-5,6,7,8-tetrahydropterin + H(+) = 7-carboxy-7-carbaguanine + NH4(+)</text>
        <dbReference type="Rhea" id="RHEA:27974"/>
        <dbReference type="ChEBI" id="CHEBI:15378"/>
        <dbReference type="ChEBI" id="CHEBI:28938"/>
        <dbReference type="ChEBI" id="CHEBI:61032"/>
        <dbReference type="ChEBI" id="CHEBI:61036"/>
        <dbReference type="EC" id="4.3.99.3"/>
    </reaction>
</comment>
<dbReference type="PANTHER" id="PTHR42836:SF1">
    <property type="entry name" value="7-CARBOXY-7-DEAZAGUANINE SYNTHASE"/>
    <property type="match status" value="1"/>
</dbReference>
<dbReference type="GO" id="GO:0000287">
    <property type="term" value="F:magnesium ion binding"/>
    <property type="evidence" value="ECO:0007669"/>
    <property type="project" value="UniProtKB-UniRule"/>
</dbReference>
<keyword evidence="7 8" id="KW-0456">Lyase</keyword>
<feature type="domain" description="Radical SAM core" evidence="9">
    <location>
        <begin position="34"/>
        <end position="250"/>
    </location>
</feature>
<dbReference type="RefSeq" id="WP_054291801.1">
    <property type="nucleotide sequence ID" value="NZ_CP012752.1"/>
</dbReference>
<dbReference type="UniPathway" id="UPA00391"/>
<sequence length="255" mass="27569">MITDTPVAAGRARRGQTLPLSEVFGPTFQGEGPFTGYRARFVRLGGCNLSCGAGAAPMVCDTEYTWNSAKFDLAVECPETRTTAILEHAGRISAPITVLTGGEPMTHQRKPAFTELLTGLRDLGQVHVETNGTIPPAADAHDLVDHFTVSPKLTNTGDPAGKRLKPRALAAFAAEAPGKAVFKFVVATPDELTEVDRLVDEYSIPHPAVWIMPEGRTAARVLACHRSLADAILTRGYNTTTRLHMLLWPEEDRGR</sequence>
<feature type="binding site" evidence="8">
    <location>
        <position position="60"/>
    </location>
    <ligand>
        <name>[4Fe-4S] cluster</name>
        <dbReference type="ChEBI" id="CHEBI:49883"/>
        <note>4Fe-4S-S-AdoMet</note>
    </ligand>
</feature>
<dbReference type="EC" id="4.3.99.3" evidence="8"/>
<dbReference type="SUPFAM" id="SSF102114">
    <property type="entry name" value="Radical SAM enzymes"/>
    <property type="match status" value="1"/>
</dbReference>
<comment type="function">
    <text evidence="8">Catalyzes the complex heterocyclic radical-mediated conversion of 6-carboxy-5,6,7,8-tetrahydropterin (CPH4) to 7-carboxy-7-deazaguanine (CDG), a step common to the biosynthetic pathways of all 7-deazapurine-containing compounds.</text>
</comment>
<proteinExistence type="inferred from homology"/>
<feature type="binding site" evidence="8">
    <location>
        <position position="51"/>
    </location>
    <ligand>
        <name>[4Fe-4S] cluster</name>
        <dbReference type="ChEBI" id="CHEBI:49883"/>
        <note>4Fe-4S-S-AdoMet</note>
    </ligand>
</feature>
<evidence type="ECO:0000259" key="9">
    <source>
        <dbReference type="PROSITE" id="PS51918"/>
    </source>
</evidence>
<protein>
    <recommendedName>
        <fullName evidence="8">7-carboxy-7-deazaguanine synthase</fullName>
        <shortName evidence="8">CDG synthase</shortName>
        <ecNumber evidence="8">4.3.99.3</ecNumber>
    </recommendedName>
    <alternativeName>
        <fullName evidence="8">Queuosine biosynthesis protein QueE</fullName>
    </alternativeName>
</protein>
<comment type="cofactor">
    <cofactor evidence="8">
        <name>[4Fe-4S] cluster</name>
        <dbReference type="ChEBI" id="CHEBI:49883"/>
    </cofactor>
    <text evidence="8">Binds 1 [4Fe-4S] cluster. The cluster is coordinated with 3 cysteines and an exchangeable S-adenosyl-L-methionine.</text>
</comment>
<keyword evidence="6 8" id="KW-0411">Iron-sulfur</keyword>
<evidence type="ECO:0000256" key="5">
    <source>
        <dbReference type="ARBA" id="ARBA00023004"/>
    </source>
</evidence>
<dbReference type="GO" id="GO:0016840">
    <property type="term" value="F:carbon-nitrogen lyase activity"/>
    <property type="evidence" value="ECO:0007669"/>
    <property type="project" value="UniProtKB-UniRule"/>
</dbReference>
<dbReference type="GO" id="GO:1904047">
    <property type="term" value="F:S-adenosyl-L-methionine binding"/>
    <property type="evidence" value="ECO:0007669"/>
    <property type="project" value="UniProtKB-UniRule"/>
</dbReference>
<feature type="binding site" evidence="8">
    <location>
        <position position="43"/>
    </location>
    <ligand>
        <name>substrate</name>
    </ligand>
</feature>
<dbReference type="EMBL" id="CP012752">
    <property type="protein sequence ID" value="ALG09897.1"/>
    <property type="molecule type" value="Genomic_DNA"/>
</dbReference>
<keyword evidence="1 8" id="KW-0004">4Fe-4S</keyword>
<keyword evidence="4 8" id="KW-0460">Magnesium</keyword>
<evidence type="ECO:0000256" key="7">
    <source>
        <dbReference type="ARBA" id="ARBA00023239"/>
    </source>
</evidence>
<gene>
    <name evidence="8" type="primary">queE</name>
    <name evidence="10" type="ORF">AOZ06_26040</name>
</gene>
<dbReference type="PIRSF" id="PIRSF000370">
    <property type="entry name" value="QueE"/>
    <property type="match status" value="1"/>
</dbReference>
<organism evidence="10 11">
    <name type="scientific">Kibdelosporangium phytohabitans</name>
    <dbReference type="NCBI Taxonomy" id="860235"/>
    <lineage>
        <taxon>Bacteria</taxon>
        <taxon>Bacillati</taxon>
        <taxon>Actinomycetota</taxon>
        <taxon>Actinomycetes</taxon>
        <taxon>Pseudonocardiales</taxon>
        <taxon>Pseudonocardiaceae</taxon>
        <taxon>Kibdelosporangium</taxon>
    </lineage>
</organism>
<dbReference type="PANTHER" id="PTHR42836">
    <property type="entry name" value="7-CARBOXY-7-DEAZAGUANINE SYNTHASE"/>
    <property type="match status" value="1"/>
</dbReference>
<dbReference type="InterPro" id="IPR058240">
    <property type="entry name" value="rSAM_sf"/>
</dbReference>
<dbReference type="InterPro" id="IPR007197">
    <property type="entry name" value="rSAM"/>
</dbReference>
<feature type="binding site" evidence="8">
    <location>
        <position position="62"/>
    </location>
    <ligand>
        <name>Mg(2+)</name>
        <dbReference type="ChEBI" id="CHEBI:18420"/>
    </ligand>
</feature>
<evidence type="ECO:0000313" key="10">
    <source>
        <dbReference type="EMBL" id="ALG09897.1"/>
    </source>
</evidence>
<dbReference type="HAMAP" id="MF_00917">
    <property type="entry name" value="QueE"/>
    <property type="match status" value="1"/>
</dbReference>
<evidence type="ECO:0000313" key="11">
    <source>
        <dbReference type="Proteomes" id="UP000063699"/>
    </source>
</evidence>
<evidence type="ECO:0000256" key="2">
    <source>
        <dbReference type="ARBA" id="ARBA00022691"/>
    </source>
</evidence>
<keyword evidence="2 8" id="KW-0949">S-adenosyl-L-methionine</keyword>
<keyword evidence="5 8" id="KW-0408">Iron</keyword>
<feature type="binding site" evidence="8">
    <location>
        <position position="100"/>
    </location>
    <ligand>
        <name>substrate</name>
    </ligand>
</feature>
<dbReference type="Gene3D" id="3.20.20.70">
    <property type="entry name" value="Aldolase class I"/>
    <property type="match status" value="1"/>
</dbReference>
<comment type="subunit">
    <text evidence="8">Homodimer.</text>
</comment>
<dbReference type="AlphaFoldDB" id="A0A0N9I2J1"/>
<dbReference type="GO" id="GO:0008616">
    <property type="term" value="P:tRNA queuosine(34) biosynthetic process"/>
    <property type="evidence" value="ECO:0007669"/>
    <property type="project" value="UniProtKB-UniRule"/>
</dbReference>
<feature type="binding site" evidence="8">
    <location>
        <position position="102"/>
    </location>
    <ligand>
        <name>S-adenosyl-L-methionine</name>
        <dbReference type="ChEBI" id="CHEBI:59789"/>
    </ligand>
</feature>
<reference evidence="10 11" key="1">
    <citation type="submission" date="2015-07" db="EMBL/GenBank/DDBJ databases">
        <title>Genome sequencing of Kibdelosporangium phytohabitans.</title>
        <authorList>
            <person name="Qin S."/>
            <person name="Xing K."/>
        </authorList>
    </citation>
    <scope>NUCLEOTIDE SEQUENCE [LARGE SCALE GENOMIC DNA]</scope>
    <source>
        <strain evidence="10 11">KLBMP1111</strain>
    </source>
</reference>
<feature type="binding site" evidence="8">
    <location>
        <begin position="28"/>
        <end position="30"/>
    </location>
    <ligand>
        <name>substrate</name>
    </ligand>
</feature>
<comment type="cofactor">
    <cofactor evidence="8">
        <name>Mg(2+)</name>
        <dbReference type="ChEBI" id="CHEBI:18420"/>
    </cofactor>
</comment>
<dbReference type="KEGG" id="kphy:AOZ06_26040"/>
<evidence type="ECO:0000256" key="8">
    <source>
        <dbReference type="HAMAP-Rule" id="MF_00917"/>
    </source>
</evidence>
<keyword evidence="8" id="KW-0671">Queuosine biosynthesis</keyword>